<proteinExistence type="predicted"/>
<name>A0A5B7KK60_PORTR</name>
<comment type="caution">
    <text evidence="1">The sequence shown here is derived from an EMBL/GenBank/DDBJ whole genome shotgun (WGS) entry which is preliminary data.</text>
</comment>
<dbReference type="EMBL" id="VSRR010146685">
    <property type="protein sequence ID" value="MPD05569.1"/>
    <property type="molecule type" value="Genomic_DNA"/>
</dbReference>
<protein>
    <submittedName>
        <fullName evidence="1">Uncharacterized protein</fullName>
    </submittedName>
</protein>
<dbReference type="AlphaFoldDB" id="A0A5B7KK60"/>
<organism evidence="1 2">
    <name type="scientific">Portunus trituberculatus</name>
    <name type="common">Swimming crab</name>
    <name type="synonym">Neptunus trituberculatus</name>
    <dbReference type="NCBI Taxonomy" id="210409"/>
    <lineage>
        <taxon>Eukaryota</taxon>
        <taxon>Metazoa</taxon>
        <taxon>Ecdysozoa</taxon>
        <taxon>Arthropoda</taxon>
        <taxon>Crustacea</taxon>
        <taxon>Multicrustacea</taxon>
        <taxon>Malacostraca</taxon>
        <taxon>Eumalacostraca</taxon>
        <taxon>Eucarida</taxon>
        <taxon>Decapoda</taxon>
        <taxon>Pleocyemata</taxon>
        <taxon>Brachyura</taxon>
        <taxon>Eubrachyura</taxon>
        <taxon>Portunoidea</taxon>
        <taxon>Portunidae</taxon>
        <taxon>Portuninae</taxon>
        <taxon>Portunus</taxon>
    </lineage>
</organism>
<accession>A0A5B7KK60</accession>
<reference evidence="1 2" key="1">
    <citation type="submission" date="2019-05" db="EMBL/GenBank/DDBJ databases">
        <title>Another draft genome of Portunus trituberculatus and its Hox gene families provides insights of decapod evolution.</title>
        <authorList>
            <person name="Jeong J.-H."/>
            <person name="Song I."/>
            <person name="Kim S."/>
            <person name="Choi T."/>
            <person name="Kim D."/>
            <person name="Ryu S."/>
            <person name="Kim W."/>
        </authorList>
    </citation>
    <scope>NUCLEOTIDE SEQUENCE [LARGE SCALE GENOMIC DNA]</scope>
    <source>
        <tissue evidence="1">Muscle</tissue>
    </source>
</reference>
<sequence length="56" mass="5997">MIDNTVIARLSGSPLSGAAPKHIQTYRMSDPSISLGSSIYPYALLLDNSSNDGTIW</sequence>
<evidence type="ECO:0000313" key="1">
    <source>
        <dbReference type="EMBL" id="MPD05569.1"/>
    </source>
</evidence>
<evidence type="ECO:0000313" key="2">
    <source>
        <dbReference type="Proteomes" id="UP000324222"/>
    </source>
</evidence>
<dbReference type="Proteomes" id="UP000324222">
    <property type="component" value="Unassembled WGS sequence"/>
</dbReference>
<keyword evidence="2" id="KW-1185">Reference proteome</keyword>
<gene>
    <name evidence="1" type="ORF">E2C01_101319</name>
</gene>